<sequence>MAVLTTTYWRTVQFTAFRGASAIDISPLYSEAPNQSERAFTMCFRVNYGRRWFFNTLRNK</sequence>
<organism evidence="1 2">
    <name type="scientific">Dreissena polymorpha</name>
    <name type="common">Zebra mussel</name>
    <name type="synonym">Mytilus polymorpha</name>
    <dbReference type="NCBI Taxonomy" id="45954"/>
    <lineage>
        <taxon>Eukaryota</taxon>
        <taxon>Metazoa</taxon>
        <taxon>Spiralia</taxon>
        <taxon>Lophotrochozoa</taxon>
        <taxon>Mollusca</taxon>
        <taxon>Bivalvia</taxon>
        <taxon>Autobranchia</taxon>
        <taxon>Heteroconchia</taxon>
        <taxon>Euheterodonta</taxon>
        <taxon>Imparidentia</taxon>
        <taxon>Neoheterodontei</taxon>
        <taxon>Myida</taxon>
        <taxon>Dreissenoidea</taxon>
        <taxon>Dreissenidae</taxon>
        <taxon>Dreissena</taxon>
    </lineage>
</organism>
<dbReference type="AlphaFoldDB" id="A0A9D4NMM9"/>
<reference evidence="1" key="1">
    <citation type="journal article" date="2019" name="bioRxiv">
        <title>The Genome of the Zebra Mussel, Dreissena polymorpha: A Resource for Invasive Species Research.</title>
        <authorList>
            <person name="McCartney M.A."/>
            <person name="Auch B."/>
            <person name="Kono T."/>
            <person name="Mallez S."/>
            <person name="Zhang Y."/>
            <person name="Obille A."/>
            <person name="Becker A."/>
            <person name="Abrahante J.E."/>
            <person name="Garbe J."/>
            <person name="Badalamenti J.P."/>
            <person name="Herman A."/>
            <person name="Mangelson H."/>
            <person name="Liachko I."/>
            <person name="Sullivan S."/>
            <person name="Sone E.D."/>
            <person name="Koren S."/>
            <person name="Silverstein K.A.T."/>
            <person name="Beckman K.B."/>
            <person name="Gohl D.M."/>
        </authorList>
    </citation>
    <scope>NUCLEOTIDE SEQUENCE</scope>
    <source>
        <strain evidence="1">Duluth1</strain>
        <tissue evidence="1">Whole animal</tissue>
    </source>
</reference>
<dbReference type="Proteomes" id="UP000828390">
    <property type="component" value="Unassembled WGS sequence"/>
</dbReference>
<keyword evidence="2" id="KW-1185">Reference proteome</keyword>
<comment type="caution">
    <text evidence="1">The sequence shown here is derived from an EMBL/GenBank/DDBJ whole genome shotgun (WGS) entry which is preliminary data.</text>
</comment>
<dbReference type="EMBL" id="JAIWYP010000001">
    <property type="protein sequence ID" value="KAH3897533.1"/>
    <property type="molecule type" value="Genomic_DNA"/>
</dbReference>
<evidence type="ECO:0000313" key="2">
    <source>
        <dbReference type="Proteomes" id="UP000828390"/>
    </source>
</evidence>
<name>A0A9D4NMM9_DREPO</name>
<evidence type="ECO:0000313" key="1">
    <source>
        <dbReference type="EMBL" id="KAH3897533.1"/>
    </source>
</evidence>
<proteinExistence type="predicted"/>
<gene>
    <name evidence="1" type="ORF">DPMN_021721</name>
</gene>
<accession>A0A9D4NMM9</accession>
<protein>
    <submittedName>
        <fullName evidence="1">Uncharacterized protein</fullName>
    </submittedName>
</protein>
<reference evidence="1" key="2">
    <citation type="submission" date="2020-11" db="EMBL/GenBank/DDBJ databases">
        <authorList>
            <person name="McCartney M.A."/>
            <person name="Auch B."/>
            <person name="Kono T."/>
            <person name="Mallez S."/>
            <person name="Becker A."/>
            <person name="Gohl D.M."/>
            <person name="Silverstein K.A.T."/>
            <person name="Koren S."/>
            <person name="Bechman K.B."/>
            <person name="Herman A."/>
            <person name="Abrahante J.E."/>
            <person name="Garbe J."/>
        </authorList>
    </citation>
    <scope>NUCLEOTIDE SEQUENCE</scope>
    <source>
        <strain evidence="1">Duluth1</strain>
        <tissue evidence="1">Whole animal</tissue>
    </source>
</reference>